<evidence type="ECO:0000256" key="1">
    <source>
        <dbReference type="SAM" id="MobiDB-lite"/>
    </source>
</evidence>
<dbReference type="EMBL" id="DS022307">
    <property type="protein sequence ID" value="OAJ42395.1"/>
    <property type="molecule type" value="Genomic_DNA"/>
</dbReference>
<organism evidence="2 3">
    <name type="scientific">Batrachochytrium dendrobatidis (strain JEL423)</name>
    <dbReference type="NCBI Taxonomy" id="403673"/>
    <lineage>
        <taxon>Eukaryota</taxon>
        <taxon>Fungi</taxon>
        <taxon>Fungi incertae sedis</taxon>
        <taxon>Chytridiomycota</taxon>
        <taxon>Chytridiomycota incertae sedis</taxon>
        <taxon>Chytridiomycetes</taxon>
        <taxon>Rhizophydiales</taxon>
        <taxon>Rhizophydiales incertae sedis</taxon>
        <taxon>Batrachochytrium</taxon>
    </lineage>
</organism>
<feature type="compositionally biased region" description="Polar residues" evidence="1">
    <location>
        <begin position="1145"/>
        <end position="1163"/>
    </location>
</feature>
<reference evidence="2 3" key="2">
    <citation type="submission" date="2016-05" db="EMBL/GenBank/DDBJ databases">
        <title>Lineage-specific infection strategies underlie the spectrum of fungal disease in amphibians.</title>
        <authorList>
            <person name="Cuomo C.A."/>
            <person name="Farrer R.A."/>
            <person name="James T."/>
            <person name="Longcore J."/>
            <person name="Birren B."/>
        </authorList>
    </citation>
    <scope>NUCLEOTIDE SEQUENCE [LARGE SCALE GENOMIC DNA]</scope>
    <source>
        <strain evidence="2 3">JEL423</strain>
    </source>
</reference>
<feature type="compositionally biased region" description="Polar residues" evidence="1">
    <location>
        <begin position="1247"/>
        <end position="1263"/>
    </location>
</feature>
<dbReference type="VEuPathDB" id="FungiDB:BDEG_25845"/>
<protein>
    <recommendedName>
        <fullName evidence="4">DH domain-containing protein</fullName>
    </recommendedName>
</protein>
<dbReference type="Proteomes" id="UP000077115">
    <property type="component" value="Unassembled WGS sequence"/>
</dbReference>
<sequence>MNYTPSKSSMLDSSNHITVFSSHVQNLAIPPGMNTNTGSEPSRSQTMPRTRKALPKPPTGNSPQRTASITSVSSVSASIQTTNSNTSRMTGNTQFSMGPLNVASYASIMPHGRIMDHNIHRKSFRSSFFGIRKTPLTVKDIDVPSGTHVRRLRPPFRFVPNLHYKEQSFHANEKSHLEPASNTTLERAILFQEFIEDEKTYAQDLIRIIKKIDSAIARQPETNTQILQLLKTSLQGMITVASDAEISLLRTPDNFGIVDNTENIERVYQTYMNQYQDILNGIDSLTKLCPRIALDLDGIIQDMRHPLKRLIGYRFYLRRILRIELPVSIPYVTARGSLPSFSYLVEHAYAIFGITDTFDQIAAWEDTLNIYECKPIGPESNDAQLANSRYAIFTHLTMPVDVSAIPLPITPTLHLFLEFTDLPLTLKDTILKVDKNSEIELTTKLSGTPFLIYLLTDTIVLTSLKDAFGHYNLLFPPMPLSHVEVVYRTNVKGPQKIFELKLSPFKMLVVRGDTADVQRFLDMFESLKPEMGSRVKSSITRHESVSASIKSESSDDSSSAAANKKLQKARLARLIQKLPASKDVAVERKEDALGSANESASLSKSTCVSQIVSRAALLSSDVLSSKYVRLGRKITTANPQMNITQAAAEFTCPLSAILLFHTLCRPNVYKPATRDWEKLSKCHMRIYTTHVKTWMTLSIEDTETLILTAVITPYWNCSVSGQRSVDISLVTHQGGIGRYLVLVKSMEIAQKAVKVVKSGIQQALWTLSTDLRDELLIQPPSTYPIVCMGSQSLATPLLSPMPEFHTQKGFEHDKCWLNQGDQKLVSLGAVRSTIITTFGTLSHPISAVSKHRVAYSVRLLLTSVIRPDIRLFSAELEDENMSFQSDGDAYTLVKVYFQNSMFEYRLSIKSNESAAFLEMLNEGVKTAKQHRKHATETIDTLREAWDKKIKDDQEQERLALETRLNEISMAVITSDIAAVQHATENPTNATPSQVQQVAQETLSIENIQKELETEANVDHVPAESIVVKDQDFITESADLTRTTLLPSPDTKAESILNNQPSLLNTDDLNASVLREIPLLSNNDTPVCPTAEAPDLADLAEMFSSLSVEDLDKRKAKVTNSTKTDTTLAKDVLPDTLKQDKHISKSVSQACSINTQDSSKTKVTLQERPPPPKPGWTSSTPKVETSTLPKTQTLPTQPIKSLASECIASKPSKIATKIKSAFGTNWSESSLTASNGVRKIRERFEINRSGSSPNPASNRCFNGSMNGSKSQIGSIGTRMSFTPTSVSTSGDVYKQQPAKEVMEYKQRHAMIKSQRMVICRENKEIMKQFARKVEENARLKIEEGEIGEHFKSTLGRKTGVMKWH</sequence>
<accession>A0A177WRW4</accession>
<evidence type="ECO:0000313" key="3">
    <source>
        <dbReference type="Proteomes" id="UP000077115"/>
    </source>
</evidence>
<reference evidence="2 3" key="1">
    <citation type="submission" date="2006-10" db="EMBL/GenBank/DDBJ databases">
        <title>The Genome Sequence of Batrachochytrium dendrobatidis JEL423.</title>
        <authorList>
            <consortium name="The Broad Institute Genome Sequencing Platform"/>
            <person name="Birren B."/>
            <person name="Lander E."/>
            <person name="Galagan J."/>
            <person name="Cuomo C."/>
            <person name="Devon K."/>
            <person name="Jaffe D."/>
            <person name="Butler J."/>
            <person name="Alvarez P."/>
            <person name="Gnerre S."/>
            <person name="Grabherr M."/>
            <person name="Kleber M."/>
            <person name="Mauceli E."/>
            <person name="Brockman W."/>
            <person name="Young S."/>
            <person name="LaButti K."/>
            <person name="Sykes S."/>
            <person name="DeCaprio D."/>
            <person name="Crawford M."/>
            <person name="Koehrsen M."/>
            <person name="Engels R."/>
            <person name="Montgomery P."/>
            <person name="Pearson M."/>
            <person name="Howarth C."/>
            <person name="Larson L."/>
            <person name="White J."/>
            <person name="O'Leary S."/>
            <person name="Kodira C."/>
            <person name="Zeng Q."/>
            <person name="Yandava C."/>
            <person name="Alvarado L."/>
            <person name="Longcore J."/>
            <person name="James T."/>
        </authorList>
    </citation>
    <scope>NUCLEOTIDE SEQUENCE [LARGE SCALE GENOMIC DNA]</scope>
    <source>
        <strain evidence="2 3">JEL423</strain>
    </source>
</reference>
<feature type="compositionally biased region" description="Polar residues" evidence="1">
    <location>
        <begin position="80"/>
        <end position="93"/>
    </location>
</feature>
<feature type="compositionally biased region" description="Low complexity" evidence="1">
    <location>
        <begin position="66"/>
        <end position="79"/>
    </location>
</feature>
<dbReference type="OrthoDB" id="2145410at2759"/>
<feature type="compositionally biased region" description="Polar residues" evidence="1">
    <location>
        <begin position="33"/>
        <end position="48"/>
    </location>
</feature>
<evidence type="ECO:0008006" key="4">
    <source>
        <dbReference type="Google" id="ProtNLM"/>
    </source>
</evidence>
<feature type="compositionally biased region" description="Low complexity" evidence="1">
    <location>
        <begin position="1184"/>
        <end position="1196"/>
    </location>
</feature>
<gene>
    <name evidence="2" type="ORF">BDEG_25845</name>
</gene>
<feature type="region of interest" description="Disordered" evidence="1">
    <location>
        <begin position="1145"/>
        <end position="1196"/>
    </location>
</feature>
<evidence type="ECO:0000313" key="2">
    <source>
        <dbReference type="EMBL" id="OAJ42395.1"/>
    </source>
</evidence>
<feature type="region of interest" description="Disordered" evidence="1">
    <location>
        <begin position="27"/>
        <end position="93"/>
    </location>
</feature>
<name>A0A177WRW4_BATDL</name>
<feature type="region of interest" description="Disordered" evidence="1">
    <location>
        <begin position="1243"/>
        <end position="1263"/>
    </location>
</feature>
<dbReference type="InterPro" id="IPR035899">
    <property type="entry name" value="DBL_dom_sf"/>
</dbReference>
<dbReference type="SUPFAM" id="SSF48065">
    <property type="entry name" value="DBL homology domain (DH-domain)"/>
    <property type="match status" value="1"/>
</dbReference>
<proteinExistence type="predicted"/>